<name>A0A1M5UY87_9CLOT</name>
<accession>A0A1M5UY87</accession>
<evidence type="ECO:0000256" key="4">
    <source>
        <dbReference type="ARBA" id="ARBA00022692"/>
    </source>
</evidence>
<evidence type="ECO:0000313" key="9">
    <source>
        <dbReference type="EMBL" id="SHH67643.1"/>
    </source>
</evidence>
<dbReference type="Pfam" id="PF02308">
    <property type="entry name" value="MgtC"/>
    <property type="match status" value="1"/>
</dbReference>
<proteinExistence type="inferred from homology"/>
<gene>
    <name evidence="9" type="ORF">SAMN02745207_01971</name>
</gene>
<dbReference type="InterPro" id="IPR003416">
    <property type="entry name" value="MgtC/SapB/SrpB/YhiD_fam"/>
</dbReference>
<dbReference type="GO" id="GO:0005886">
    <property type="term" value="C:plasma membrane"/>
    <property type="evidence" value="ECO:0007669"/>
    <property type="project" value="UniProtKB-SubCell"/>
</dbReference>
<dbReference type="InterPro" id="IPR049177">
    <property type="entry name" value="MgtC_SapB_SrpB_YhiD_N"/>
</dbReference>
<sequence length="245" mass="27569">MLYYEIIIRLLLAIFIGGLVGYEREYKHRPAGFRTHILVCVGATVVSMIQIYDLQRVMTLLEQNPSLVGSLKTDIGRLGAQVITGVGFLGAGTIIRDKGAVKGLTTAASLWVVACIGLAVGMGYYFLSIVSTLTVFIALVSLKKIEIRLIDKSKLVKFEIEYYDKNFIRDAEIIFDENGIKIKNIEFDIEENEEVEKIEKSSKKEKVLQNDKIVFYTILIPRHIQTSYILSEVSKIKGVSKIEKI</sequence>
<dbReference type="Proteomes" id="UP000184447">
    <property type="component" value="Unassembled WGS sequence"/>
</dbReference>
<dbReference type="PRINTS" id="PR01837">
    <property type="entry name" value="MGTCSAPBPROT"/>
</dbReference>
<evidence type="ECO:0000256" key="5">
    <source>
        <dbReference type="ARBA" id="ARBA00022989"/>
    </source>
</evidence>
<evidence type="ECO:0000256" key="2">
    <source>
        <dbReference type="ARBA" id="ARBA00009298"/>
    </source>
</evidence>
<keyword evidence="3" id="KW-1003">Cell membrane</keyword>
<comment type="subcellular location">
    <subcellularLocation>
        <location evidence="1">Cell membrane</location>
        <topology evidence="1">Multi-pass membrane protein</topology>
    </subcellularLocation>
</comment>
<dbReference type="OrthoDB" id="9811198at2"/>
<keyword evidence="6 7" id="KW-0472">Membrane</keyword>
<feature type="domain" description="MgtC/SapB/SrpB/YhiD N-terminal" evidence="8">
    <location>
        <begin position="10"/>
        <end position="146"/>
    </location>
</feature>
<dbReference type="AlphaFoldDB" id="A0A1M5UY87"/>
<evidence type="ECO:0000256" key="7">
    <source>
        <dbReference type="SAM" id="Phobius"/>
    </source>
</evidence>
<feature type="transmembrane region" description="Helical" evidence="7">
    <location>
        <begin position="101"/>
        <end position="119"/>
    </location>
</feature>
<feature type="transmembrane region" description="Helical" evidence="7">
    <location>
        <begin position="6"/>
        <end position="23"/>
    </location>
</feature>
<dbReference type="EMBL" id="FQXM01000009">
    <property type="protein sequence ID" value="SHH67643.1"/>
    <property type="molecule type" value="Genomic_DNA"/>
</dbReference>
<keyword evidence="10" id="KW-1185">Reference proteome</keyword>
<keyword evidence="5 7" id="KW-1133">Transmembrane helix</keyword>
<feature type="transmembrane region" description="Helical" evidence="7">
    <location>
        <begin position="75"/>
        <end position="94"/>
    </location>
</feature>
<evidence type="ECO:0000256" key="3">
    <source>
        <dbReference type="ARBA" id="ARBA00022475"/>
    </source>
</evidence>
<feature type="transmembrane region" description="Helical" evidence="7">
    <location>
        <begin position="35"/>
        <end position="55"/>
    </location>
</feature>
<comment type="similarity">
    <text evidence="2">Belongs to the MgtC/SapB family.</text>
</comment>
<evidence type="ECO:0000256" key="1">
    <source>
        <dbReference type="ARBA" id="ARBA00004651"/>
    </source>
</evidence>
<dbReference type="RefSeq" id="WP_073338267.1">
    <property type="nucleotide sequence ID" value="NZ_FQXM01000009.1"/>
</dbReference>
<organism evidence="9 10">
    <name type="scientific">Clostridium grantii DSM 8605</name>
    <dbReference type="NCBI Taxonomy" id="1121316"/>
    <lineage>
        <taxon>Bacteria</taxon>
        <taxon>Bacillati</taxon>
        <taxon>Bacillota</taxon>
        <taxon>Clostridia</taxon>
        <taxon>Eubacteriales</taxon>
        <taxon>Clostridiaceae</taxon>
        <taxon>Clostridium</taxon>
    </lineage>
</organism>
<dbReference type="PANTHER" id="PTHR33778">
    <property type="entry name" value="PROTEIN MGTC"/>
    <property type="match status" value="1"/>
</dbReference>
<keyword evidence="4 7" id="KW-0812">Transmembrane</keyword>
<evidence type="ECO:0000313" key="10">
    <source>
        <dbReference type="Proteomes" id="UP000184447"/>
    </source>
</evidence>
<dbReference type="PANTHER" id="PTHR33778:SF1">
    <property type="entry name" value="MAGNESIUM TRANSPORTER YHID-RELATED"/>
    <property type="match status" value="1"/>
</dbReference>
<reference evidence="9 10" key="1">
    <citation type="submission" date="2016-11" db="EMBL/GenBank/DDBJ databases">
        <authorList>
            <person name="Jaros S."/>
            <person name="Januszkiewicz K."/>
            <person name="Wedrychowicz H."/>
        </authorList>
    </citation>
    <scope>NUCLEOTIDE SEQUENCE [LARGE SCALE GENOMIC DNA]</scope>
    <source>
        <strain evidence="9 10">DSM 8605</strain>
    </source>
</reference>
<protein>
    <submittedName>
        <fullName evidence="9">Putative Mg2+ transporter-C (MgtC) family protein</fullName>
    </submittedName>
</protein>
<dbReference type="STRING" id="1121316.SAMN02745207_01971"/>
<evidence type="ECO:0000259" key="8">
    <source>
        <dbReference type="Pfam" id="PF02308"/>
    </source>
</evidence>
<evidence type="ECO:0000256" key="6">
    <source>
        <dbReference type="ARBA" id="ARBA00023136"/>
    </source>
</evidence>